<feature type="compositionally biased region" description="Polar residues" evidence="1">
    <location>
        <begin position="129"/>
        <end position="147"/>
    </location>
</feature>
<keyword evidence="3" id="KW-1185">Reference proteome</keyword>
<dbReference type="EMBL" id="JARKIB010000017">
    <property type="protein sequence ID" value="KAJ7769794.1"/>
    <property type="molecule type" value="Genomic_DNA"/>
</dbReference>
<protein>
    <submittedName>
        <fullName evidence="2">Uncharacterized protein</fullName>
    </submittedName>
</protein>
<evidence type="ECO:0000313" key="3">
    <source>
        <dbReference type="Proteomes" id="UP001215598"/>
    </source>
</evidence>
<reference evidence="2" key="1">
    <citation type="submission" date="2023-03" db="EMBL/GenBank/DDBJ databases">
        <title>Massive genome expansion in bonnet fungi (Mycena s.s.) driven by repeated elements and novel gene families across ecological guilds.</title>
        <authorList>
            <consortium name="Lawrence Berkeley National Laboratory"/>
            <person name="Harder C.B."/>
            <person name="Miyauchi S."/>
            <person name="Viragh M."/>
            <person name="Kuo A."/>
            <person name="Thoen E."/>
            <person name="Andreopoulos B."/>
            <person name="Lu D."/>
            <person name="Skrede I."/>
            <person name="Drula E."/>
            <person name="Henrissat B."/>
            <person name="Morin E."/>
            <person name="Kohler A."/>
            <person name="Barry K."/>
            <person name="LaButti K."/>
            <person name="Morin E."/>
            <person name="Salamov A."/>
            <person name="Lipzen A."/>
            <person name="Mereny Z."/>
            <person name="Hegedus B."/>
            <person name="Baldrian P."/>
            <person name="Stursova M."/>
            <person name="Weitz H."/>
            <person name="Taylor A."/>
            <person name="Grigoriev I.V."/>
            <person name="Nagy L.G."/>
            <person name="Martin F."/>
            <person name="Kauserud H."/>
        </authorList>
    </citation>
    <scope>NUCLEOTIDE SEQUENCE</scope>
    <source>
        <strain evidence="2">CBHHK182m</strain>
    </source>
</reference>
<name>A0AAD7NP13_9AGAR</name>
<evidence type="ECO:0000256" key="1">
    <source>
        <dbReference type="SAM" id="MobiDB-lite"/>
    </source>
</evidence>
<evidence type="ECO:0000313" key="2">
    <source>
        <dbReference type="EMBL" id="KAJ7769794.1"/>
    </source>
</evidence>
<feature type="compositionally biased region" description="Basic and acidic residues" evidence="1">
    <location>
        <begin position="149"/>
        <end position="159"/>
    </location>
</feature>
<feature type="region of interest" description="Disordered" evidence="1">
    <location>
        <begin position="95"/>
        <end position="161"/>
    </location>
</feature>
<gene>
    <name evidence="2" type="ORF">B0H16DRAFT_234016</name>
</gene>
<accession>A0AAD7NP13</accession>
<organism evidence="2 3">
    <name type="scientific">Mycena metata</name>
    <dbReference type="NCBI Taxonomy" id="1033252"/>
    <lineage>
        <taxon>Eukaryota</taxon>
        <taxon>Fungi</taxon>
        <taxon>Dikarya</taxon>
        <taxon>Basidiomycota</taxon>
        <taxon>Agaricomycotina</taxon>
        <taxon>Agaricomycetes</taxon>
        <taxon>Agaricomycetidae</taxon>
        <taxon>Agaricales</taxon>
        <taxon>Marasmiineae</taxon>
        <taxon>Mycenaceae</taxon>
        <taxon>Mycena</taxon>
    </lineage>
</organism>
<dbReference type="AlphaFoldDB" id="A0AAD7NP13"/>
<dbReference type="Proteomes" id="UP001215598">
    <property type="component" value="Unassembled WGS sequence"/>
</dbReference>
<sequence>MASDGMQRIQMCPLQIRWSSCRMGFPFPLRSQIPSCPTGRSVFAVDSPTQWLHWWYKRTGETETPAVMLANSCKDCFVEESDRRGLARSIPKLYAGTNSRENREGKSVGAPEPTTRSFDYPPRSAASLGHSTSCYKESGRSVNSVSAEHTPKVLHERSTPPRIPWPSEVHRRFKIASGSRTMAAVVFLLPQPPQSGRGEVELVPGSYSVLLASKYVPALCDLDRIQDWMITQFPPPISRIEPGWSIMEAGAEHRVNIEIATRPASSVR</sequence>
<proteinExistence type="predicted"/>
<comment type="caution">
    <text evidence="2">The sequence shown here is derived from an EMBL/GenBank/DDBJ whole genome shotgun (WGS) entry which is preliminary data.</text>
</comment>